<dbReference type="Proteomes" id="UP000646152">
    <property type="component" value="Unassembled WGS sequence"/>
</dbReference>
<dbReference type="CDD" id="cd02042">
    <property type="entry name" value="ParAB_family"/>
    <property type="match status" value="1"/>
</dbReference>
<dbReference type="InterPro" id="IPR050678">
    <property type="entry name" value="DNA_Partitioning_ATPase"/>
</dbReference>
<dbReference type="InterPro" id="IPR027417">
    <property type="entry name" value="P-loop_NTPase"/>
</dbReference>
<protein>
    <recommendedName>
        <fullName evidence="1">CobQ/CobB/MinD/ParA nucleotide binding domain-containing protein</fullName>
    </recommendedName>
</protein>
<dbReference type="EMBL" id="BMKE01000048">
    <property type="protein sequence ID" value="GGB55077.1"/>
    <property type="molecule type" value="Genomic_DNA"/>
</dbReference>
<evidence type="ECO:0000313" key="2">
    <source>
        <dbReference type="EMBL" id="GGB55077.1"/>
    </source>
</evidence>
<dbReference type="PANTHER" id="PTHR13696:SF99">
    <property type="entry name" value="COBYRINIC ACID AC-DIAMIDE SYNTHASE"/>
    <property type="match status" value="1"/>
</dbReference>
<organism evidence="2 3">
    <name type="scientific">Oceanisphaera marina</name>
    <dbReference type="NCBI Taxonomy" id="2017550"/>
    <lineage>
        <taxon>Bacteria</taxon>
        <taxon>Pseudomonadati</taxon>
        <taxon>Pseudomonadota</taxon>
        <taxon>Gammaproteobacteria</taxon>
        <taxon>Aeromonadales</taxon>
        <taxon>Aeromonadaceae</taxon>
        <taxon>Oceanisphaera</taxon>
    </lineage>
</organism>
<name>A0ABQ1IZH1_9GAMM</name>
<dbReference type="InterPro" id="IPR002586">
    <property type="entry name" value="CobQ/CobB/MinD/ParA_Nub-bd_dom"/>
</dbReference>
<sequence>MQVISVWSPKGGAGKTTITLNLAGAYSAQGLTVLVVDLDPQQSAAWVYSRGRLPFEVVAGMPKKKPKADVVLFDHPPGVGDVPTVGKVVMPIRPSALDIHSASLMAGQLNAEQAIYRVVNAVDVRRREEREVSQELRRQGAFVIGSRSSYPRATGEGVTVWQVNYSGANEARNEIKILADAVLKGDL</sequence>
<feature type="domain" description="CobQ/CobB/MinD/ParA nucleotide binding" evidence="1">
    <location>
        <begin position="4"/>
        <end position="146"/>
    </location>
</feature>
<accession>A0ABQ1IZH1</accession>
<dbReference type="Pfam" id="PF01656">
    <property type="entry name" value="CbiA"/>
    <property type="match status" value="1"/>
</dbReference>
<proteinExistence type="predicted"/>
<reference evidence="3" key="1">
    <citation type="journal article" date="2019" name="Int. J. Syst. Evol. Microbiol.">
        <title>The Global Catalogue of Microorganisms (GCM) 10K type strain sequencing project: providing services to taxonomists for standard genome sequencing and annotation.</title>
        <authorList>
            <consortium name="The Broad Institute Genomics Platform"/>
            <consortium name="The Broad Institute Genome Sequencing Center for Infectious Disease"/>
            <person name="Wu L."/>
            <person name="Ma J."/>
        </authorList>
    </citation>
    <scope>NUCLEOTIDE SEQUENCE [LARGE SCALE GENOMIC DNA]</scope>
    <source>
        <strain evidence="3">CGMCC 1.15923</strain>
    </source>
</reference>
<dbReference type="SUPFAM" id="SSF52540">
    <property type="entry name" value="P-loop containing nucleoside triphosphate hydrolases"/>
    <property type="match status" value="1"/>
</dbReference>
<evidence type="ECO:0000313" key="3">
    <source>
        <dbReference type="Proteomes" id="UP000646152"/>
    </source>
</evidence>
<dbReference type="RefSeq" id="WP_268236676.1">
    <property type="nucleotide sequence ID" value="NZ_BMKE01000048.1"/>
</dbReference>
<evidence type="ECO:0000259" key="1">
    <source>
        <dbReference type="Pfam" id="PF01656"/>
    </source>
</evidence>
<keyword evidence="3" id="KW-1185">Reference proteome</keyword>
<gene>
    <name evidence="2" type="ORF">GCM10011502_30050</name>
</gene>
<dbReference type="PANTHER" id="PTHR13696">
    <property type="entry name" value="P-LOOP CONTAINING NUCLEOSIDE TRIPHOSPHATE HYDROLASE"/>
    <property type="match status" value="1"/>
</dbReference>
<dbReference type="Gene3D" id="3.40.50.300">
    <property type="entry name" value="P-loop containing nucleotide triphosphate hydrolases"/>
    <property type="match status" value="1"/>
</dbReference>
<comment type="caution">
    <text evidence="2">The sequence shown here is derived from an EMBL/GenBank/DDBJ whole genome shotgun (WGS) entry which is preliminary data.</text>
</comment>